<feature type="site" description="Important for substrate specificity" evidence="3">
    <location>
        <position position="77"/>
    </location>
</feature>
<dbReference type="NCBIfam" id="TIGR00172">
    <property type="entry name" value="maf"/>
    <property type="match status" value="1"/>
</dbReference>
<comment type="function">
    <text evidence="3">Nucleoside triphosphate pyrophosphatase that hydrolyzes dTTP and UTP. May have a dual role in cell division arrest and in preventing the incorporation of modified nucleotides into cellular nucleic acids.</text>
</comment>
<accession>A0A399EGN6</accession>
<keyword evidence="3" id="KW-0963">Cytoplasm</keyword>
<keyword evidence="5" id="KW-1185">Reference proteome</keyword>
<dbReference type="EMBL" id="QWKZ01000072">
    <property type="protein sequence ID" value="RIH83834.1"/>
    <property type="molecule type" value="Genomic_DNA"/>
</dbReference>
<dbReference type="GO" id="GO:0009117">
    <property type="term" value="P:nucleotide metabolic process"/>
    <property type="evidence" value="ECO:0007669"/>
    <property type="project" value="UniProtKB-KW"/>
</dbReference>
<dbReference type="GO" id="GO:0036218">
    <property type="term" value="F:dTTP diphosphatase activity"/>
    <property type="evidence" value="ECO:0007669"/>
    <property type="project" value="RHEA"/>
</dbReference>
<dbReference type="SUPFAM" id="SSF52972">
    <property type="entry name" value="ITPase-like"/>
    <property type="match status" value="1"/>
</dbReference>
<dbReference type="HAMAP" id="MF_00528">
    <property type="entry name" value="Maf"/>
    <property type="match status" value="1"/>
</dbReference>
<dbReference type="AlphaFoldDB" id="A0A399EGN6"/>
<dbReference type="Proteomes" id="UP000265800">
    <property type="component" value="Unassembled WGS sequence"/>
</dbReference>
<dbReference type="InterPro" id="IPR003697">
    <property type="entry name" value="Maf-like"/>
</dbReference>
<dbReference type="EC" id="3.6.1.9" evidence="3"/>
<dbReference type="OrthoDB" id="9807767at2"/>
<comment type="catalytic activity">
    <reaction evidence="3">
        <text>UTP + H2O = UMP + diphosphate + H(+)</text>
        <dbReference type="Rhea" id="RHEA:29395"/>
        <dbReference type="ChEBI" id="CHEBI:15377"/>
        <dbReference type="ChEBI" id="CHEBI:15378"/>
        <dbReference type="ChEBI" id="CHEBI:33019"/>
        <dbReference type="ChEBI" id="CHEBI:46398"/>
        <dbReference type="ChEBI" id="CHEBI:57865"/>
        <dbReference type="EC" id="3.6.1.9"/>
    </reaction>
</comment>
<evidence type="ECO:0000256" key="3">
    <source>
        <dbReference type="HAMAP-Rule" id="MF_00528"/>
    </source>
</evidence>
<dbReference type="PANTHER" id="PTHR43213">
    <property type="entry name" value="BIFUNCTIONAL DTTP/UTP PYROPHOSPHATASE/METHYLTRANSFERASE PROTEIN-RELATED"/>
    <property type="match status" value="1"/>
</dbReference>
<comment type="caution">
    <text evidence="3">Lacks conserved residue(s) required for the propagation of feature annotation.</text>
</comment>
<feature type="site" description="Important for substrate specificity" evidence="3">
    <location>
        <position position="160"/>
    </location>
</feature>
<comment type="cofactor">
    <cofactor evidence="1 3">
        <name>a divalent metal cation</name>
        <dbReference type="ChEBI" id="CHEBI:60240"/>
    </cofactor>
</comment>
<evidence type="ECO:0000256" key="2">
    <source>
        <dbReference type="ARBA" id="ARBA00022801"/>
    </source>
</evidence>
<dbReference type="GO" id="GO:0005737">
    <property type="term" value="C:cytoplasm"/>
    <property type="evidence" value="ECO:0007669"/>
    <property type="project" value="UniProtKB-SubCell"/>
</dbReference>
<feature type="active site" description="Proton acceptor" evidence="3">
    <location>
        <position position="76"/>
    </location>
</feature>
<keyword evidence="3" id="KW-0546">Nucleotide metabolism</keyword>
<evidence type="ECO:0000313" key="4">
    <source>
        <dbReference type="EMBL" id="RIH83834.1"/>
    </source>
</evidence>
<comment type="catalytic activity">
    <reaction evidence="3">
        <text>dTTP + H2O = dTMP + diphosphate + H(+)</text>
        <dbReference type="Rhea" id="RHEA:28534"/>
        <dbReference type="ChEBI" id="CHEBI:15377"/>
        <dbReference type="ChEBI" id="CHEBI:15378"/>
        <dbReference type="ChEBI" id="CHEBI:33019"/>
        <dbReference type="ChEBI" id="CHEBI:37568"/>
        <dbReference type="ChEBI" id="CHEBI:63528"/>
        <dbReference type="EC" id="3.6.1.9"/>
    </reaction>
</comment>
<comment type="caution">
    <text evidence="4">The sequence shown here is derived from an EMBL/GenBank/DDBJ whole genome shotgun (WGS) entry which is preliminary data.</text>
</comment>
<protein>
    <recommendedName>
        <fullName evidence="3">dTTP/UTP pyrophosphatase</fullName>
        <shortName evidence="3">dTTPase/UTPase</shortName>
        <ecNumber evidence="3">3.6.1.9</ecNumber>
    </recommendedName>
    <alternativeName>
        <fullName evidence="3">Nucleoside triphosphate pyrophosphatase</fullName>
    </alternativeName>
    <alternativeName>
        <fullName evidence="3">Nucleotide pyrophosphatase</fullName>
        <shortName evidence="3">Nucleotide PPase</shortName>
    </alternativeName>
</protein>
<organism evidence="4 5">
    <name type="scientific">Meiothermus luteus</name>
    <dbReference type="NCBI Taxonomy" id="2026184"/>
    <lineage>
        <taxon>Bacteria</taxon>
        <taxon>Thermotogati</taxon>
        <taxon>Deinococcota</taxon>
        <taxon>Deinococci</taxon>
        <taxon>Thermales</taxon>
        <taxon>Thermaceae</taxon>
        <taxon>Meiothermus</taxon>
    </lineage>
</organism>
<gene>
    <name evidence="4" type="primary">maf</name>
    <name evidence="4" type="ORF">Mlute_02076</name>
</gene>
<dbReference type="CDD" id="cd00555">
    <property type="entry name" value="Maf"/>
    <property type="match status" value="1"/>
</dbReference>
<proteinExistence type="inferred from homology"/>
<dbReference type="GO" id="GO:0036221">
    <property type="term" value="F:UTP diphosphatase activity"/>
    <property type="evidence" value="ECO:0007669"/>
    <property type="project" value="RHEA"/>
</dbReference>
<keyword evidence="2 3" id="KW-0378">Hydrolase</keyword>
<reference evidence="4 5" key="1">
    <citation type="submission" date="2018-08" db="EMBL/GenBank/DDBJ databases">
        <title>Meiothermus luteus KCTC 52599 genome sequencing project.</title>
        <authorList>
            <person name="Da Costa M.S."/>
            <person name="Albuquerque L."/>
            <person name="Raposo P."/>
            <person name="Froufe H.J.C."/>
            <person name="Barroso C.S."/>
            <person name="Egas C."/>
        </authorList>
    </citation>
    <scope>NUCLEOTIDE SEQUENCE [LARGE SCALE GENOMIC DNA]</scope>
    <source>
        <strain evidence="4 5">KCTC 52599</strain>
    </source>
</reference>
<evidence type="ECO:0000313" key="5">
    <source>
        <dbReference type="Proteomes" id="UP000265800"/>
    </source>
</evidence>
<feature type="site" description="Important for substrate specificity" evidence="3">
    <location>
        <position position="21"/>
    </location>
</feature>
<dbReference type="PANTHER" id="PTHR43213:SF5">
    <property type="entry name" value="BIFUNCTIONAL DTTP_UTP PYROPHOSPHATASE_METHYLTRANSFERASE PROTEIN-RELATED"/>
    <property type="match status" value="1"/>
</dbReference>
<evidence type="ECO:0000256" key="1">
    <source>
        <dbReference type="ARBA" id="ARBA00001968"/>
    </source>
</evidence>
<sequence length="199" mass="21848">MAVWKTPMSLPTLVLASQSPRRAELLYRLGLPFEVAPAHLDENRLSHLPPAAMAQALAVEKARAAQSPGRWVLAADTVVALGQEVLGKPRNSEENRAFLRRLSGRTHTVHTGFALLRPDGHLHSEVVAAQVTFRTLGEWELEWYLQSGEGLDKAGGYGAQGLGMVFIEGIQGDFYAVMGLPVSRVWQRLLEHGYFSPLA</sequence>
<dbReference type="Gene3D" id="3.90.950.10">
    <property type="match status" value="1"/>
</dbReference>
<dbReference type="RefSeq" id="WP_119360630.1">
    <property type="nucleotide sequence ID" value="NZ_QWKZ01000072.1"/>
</dbReference>
<dbReference type="Pfam" id="PF02545">
    <property type="entry name" value="Maf"/>
    <property type="match status" value="1"/>
</dbReference>
<dbReference type="InterPro" id="IPR029001">
    <property type="entry name" value="ITPase-like_fam"/>
</dbReference>
<comment type="subcellular location">
    <subcellularLocation>
        <location evidence="3">Cytoplasm</location>
    </subcellularLocation>
</comment>
<name>A0A399EGN6_9DEIN</name>
<dbReference type="PIRSF" id="PIRSF006305">
    <property type="entry name" value="Maf"/>
    <property type="match status" value="1"/>
</dbReference>
<comment type="similarity">
    <text evidence="3">Belongs to the Maf family. YhdE subfamily.</text>
</comment>